<feature type="transmembrane region" description="Helical" evidence="8">
    <location>
        <begin position="316"/>
        <end position="340"/>
    </location>
</feature>
<evidence type="ECO:0000256" key="1">
    <source>
        <dbReference type="ARBA" id="ARBA00004651"/>
    </source>
</evidence>
<keyword evidence="11" id="KW-1185">Reference proteome</keyword>
<dbReference type="GO" id="GO:0005886">
    <property type="term" value="C:plasma membrane"/>
    <property type="evidence" value="ECO:0007669"/>
    <property type="project" value="UniProtKB-SubCell"/>
</dbReference>
<evidence type="ECO:0000256" key="7">
    <source>
        <dbReference type="SAM" id="MobiDB-lite"/>
    </source>
</evidence>
<feature type="transmembrane region" description="Helical" evidence="8">
    <location>
        <begin position="21"/>
        <end position="42"/>
    </location>
</feature>
<dbReference type="PIRSF" id="PIRSF003097">
    <property type="entry name" value="FtsX"/>
    <property type="match status" value="1"/>
</dbReference>
<keyword evidence="5 6" id="KW-0472">Membrane</keyword>
<accession>A0A238ZZ72</accession>
<evidence type="ECO:0000256" key="2">
    <source>
        <dbReference type="ARBA" id="ARBA00022475"/>
    </source>
</evidence>
<protein>
    <recommendedName>
        <fullName evidence="6">Cell division protein FtsX</fullName>
    </recommendedName>
</protein>
<dbReference type="Proteomes" id="UP000198324">
    <property type="component" value="Unassembled WGS sequence"/>
</dbReference>
<reference evidence="10 11" key="1">
    <citation type="submission" date="2017-06" db="EMBL/GenBank/DDBJ databases">
        <authorList>
            <person name="Kim H.J."/>
            <person name="Triplett B.A."/>
        </authorList>
    </citation>
    <scope>NUCLEOTIDE SEQUENCE [LARGE SCALE GENOMIC DNA]</scope>
    <source>
        <strain evidence="10 11">DSM 13116</strain>
    </source>
</reference>
<dbReference type="InterPro" id="IPR004513">
    <property type="entry name" value="FtsX"/>
</dbReference>
<feature type="region of interest" description="Disordered" evidence="7">
    <location>
        <begin position="124"/>
        <end position="157"/>
    </location>
</feature>
<gene>
    <name evidence="10" type="ORF">SAMN04488503_1702</name>
</gene>
<evidence type="ECO:0000256" key="6">
    <source>
        <dbReference type="PIRNR" id="PIRNR003097"/>
    </source>
</evidence>
<evidence type="ECO:0000259" key="9">
    <source>
        <dbReference type="Pfam" id="PF02687"/>
    </source>
</evidence>
<comment type="subcellular location">
    <subcellularLocation>
        <location evidence="1">Cell membrane</location>
        <topology evidence="1">Multi-pass membrane protein</topology>
    </subcellularLocation>
</comment>
<evidence type="ECO:0000256" key="3">
    <source>
        <dbReference type="ARBA" id="ARBA00022692"/>
    </source>
</evidence>
<keyword evidence="6" id="KW-0131">Cell cycle</keyword>
<dbReference type="PANTHER" id="PTHR47755">
    <property type="entry name" value="CELL DIVISION PROTEIN FTSX"/>
    <property type="match status" value="1"/>
</dbReference>
<dbReference type="EMBL" id="FZOC01000003">
    <property type="protein sequence ID" value="SNR88321.1"/>
    <property type="molecule type" value="Genomic_DNA"/>
</dbReference>
<dbReference type="RefSeq" id="WP_089273702.1">
    <property type="nucleotide sequence ID" value="NZ_FZOC01000003.1"/>
</dbReference>
<keyword evidence="6 10" id="KW-0132">Cell division</keyword>
<evidence type="ECO:0000313" key="10">
    <source>
        <dbReference type="EMBL" id="SNR88321.1"/>
    </source>
</evidence>
<dbReference type="Pfam" id="PF02687">
    <property type="entry name" value="FtsX"/>
    <property type="match status" value="1"/>
</dbReference>
<comment type="similarity">
    <text evidence="6">Belongs to the ABC-4 integral membrane protein family. FtsX subfamily.</text>
</comment>
<dbReference type="PANTHER" id="PTHR47755:SF1">
    <property type="entry name" value="CELL DIVISION PROTEIN FTSX"/>
    <property type="match status" value="1"/>
</dbReference>
<evidence type="ECO:0000313" key="11">
    <source>
        <dbReference type="Proteomes" id="UP000198324"/>
    </source>
</evidence>
<dbReference type="InterPro" id="IPR003838">
    <property type="entry name" value="ABC3_permease_C"/>
</dbReference>
<evidence type="ECO:0000256" key="4">
    <source>
        <dbReference type="ARBA" id="ARBA00022989"/>
    </source>
</evidence>
<evidence type="ECO:0000256" key="5">
    <source>
        <dbReference type="ARBA" id="ARBA00023136"/>
    </source>
</evidence>
<dbReference type="GO" id="GO:0051301">
    <property type="term" value="P:cell division"/>
    <property type="evidence" value="ECO:0007669"/>
    <property type="project" value="UniProtKB-KW"/>
</dbReference>
<evidence type="ECO:0000256" key="8">
    <source>
        <dbReference type="SAM" id="Phobius"/>
    </source>
</evidence>
<keyword evidence="3 8" id="KW-0812">Transmembrane</keyword>
<proteinExistence type="inferred from homology"/>
<keyword evidence="2 6" id="KW-1003">Cell membrane</keyword>
<sequence length="342" mass="36406">MSTGKLMRRGVADMARHPLPQLLTLVTVCMVALLAGVGLLILHTVQTEVLKAQGQARFQVYWSASSNMTEVEAQWADLRGAAGLAELSTFTPRAAMAELMRGLSEAIPAPPKVTLNTAAQNATEADNATDNATNNTPTSPATAANATASATPAPDPALDDFSWLEGQDILPPTALVSFDIPSGEAPEPWMGRMYARLRNLPGVEKVTYNATHLNLATGWIALVQQAAWPALGFFALVVGLVVGNTLKLMMMARRDEVEILSLVGAKPWYIRAPLFANGLVQGFVGGALSLVCLKFLQLWLASLLDVPPLFLKVHFLPVWQCAALVAATTAVAGLAAFIAARR</sequence>
<dbReference type="AlphaFoldDB" id="A0A238ZZ72"/>
<feature type="transmembrane region" description="Helical" evidence="8">
    <location>
        <begin position="226"/>
        <end position="246"/>
    </location>
</feature>
<dbReference type="GO" id="GO:0032153">
    <property type="term" value="C:cell division site"/>
    <property type="evidence" value="ECO:0007669"/>
    <property type="project" value="TreeGrafter"/>
</dbReference>
<feature type="domain" description="ABC3 transporter permease C-terminal" evidence="9">
    <location>
        <begin position="231"/>
        <end position="341"/>
    </location>
</feature>
<feature type="compositionally biased region" description="Low complexity" evidence="7">
    <location>
        <begin position="124"/>
        <end position="152"/>
    </location>
</feature>
<keyword evidence="4 8" id="KW-1133">Transmembrane helix</keyword>
<dbReference type="OrthoDB" id="9813411at2"/>
<organism evidence="10 11">
    <name type="scientific">Humidesulfovibrio mexicanus</name>
    <dbReference type="NCBI Taxonomy" id="147047"/>
    <lineage>
        <taxon>Bacteria</taxon>
        <taxon>Pseudomonadati</taxon>
        <taxon>Thermodesulfobacteriota</taxon>
        <taxon>Desulfovibrionia</taxon>
        <taxon>Desulfovibrionales</taxon>
        <taxon>Desulfovibrionaceae</taxon>
        <taxon>Humidesulfovibrio</taxon>
    </lineage>
</organism>
<feature type="transmembrane region" description="Helical" evidence="8">
    <location>
        <begin position="274"/>
        <end position="296"/>
    </location>
</feature>
<name>A0A238ZZ72_9BACT</name>